<dbReference type="EMBL" id="WMIA01000002">
    <property type="protein sequence ID" value="MTF37801.1"/>
    <property type="molecule type" value="Genomic_DNA"/>
</dbReference>
<dbReference type="Proteomes" id="UP000437131">
    <property type="component" value="Unassembled WGS sequence"/>
</dbReference>
<evidence type="ECO:0000313" key="2">
    <source>
        <dbReference type="Proteomes" id="UP000437131"/>
    </source>
</evidence>
<protein>
    <submittedName>
        <fullName evidence="1">Uncharacterized protein</fullName>
    </submittedName>
</protein>
<dbReference type="RefSeq" id="WP_155082659.1">
    <property type="nucleotide sequence ID" value="NZ_WMIA01000002.1"/>
</dbReference>
<reference evidence="1 2" key="1">
    <citation type="submission" date="2019-11" db="EMBL/GenBank/DDBJ databases">
        <title>Isolation of a new High Light Tolerant Cyanobacteria.</title>
        <authorList>
            <person name="Dobson Z."/>
            <person name="Vaughn N."/>
            <person name="Vaughn M."/>
            <person name="Fromme P."/>
            <person name="Mazor Y."/>
        </authorList>
    </citation>
    <scope>NUCLEOTIDE SEQUENCE [LARGE SCALE GENOMIC DNA]</scope>
    <source>
        <strain evidence="1 2">0216</strain>
    </source>
</reference>
<proteinExistence type="predicted"/>
<organism evidence="1 2">
    <name type="scientific">Cyanobacterium aponinum 0216</name>
    <dbReference type="NCBI Taxonomy" id="2676140"/>
    <lineage>
        <taxon>Bacteria</taxon>
        <taxon>Bacillati</taxon>
        <taxon>Cyanobacteriota</taxon>
        <taxon>Cyanophyceae</taxon>
        <taxon>Oscillatoriophycideae</taxon>
        <taxon>Chroococcales</taxon>
        <taxon>Geminocystaceae</taxon>
        <taxon>Cyanobacterium</taxon>
    </lineage>
</organism>
<dbReference type="AlphaFoldDB" id="A0A844GRV0"/>
<sequence length="484" mass="54893">MVTHFSVDTSVNIPATVNDFIKHLSEGFGVSDVYLCGDIDEVRQFILSHLHMVRGIKDVDGERQEGFLKNSVDELIEYISIITLPYLERENQVNLSIVGDTLYGYDSQGIAVSFVNIERLVNYLQQGLPLLAIDGVHVGTSIPHPVGGLINPKILTDKPIYQASAHTAIRQADVGVKEIVGQLWRGNIIGMDMNKIPVSRDKNYIMPVMGTAFLWNLIICNGNRPIPTPEETTVDYLLQRKTDCWFPTYTYRCDLEGNCHAARIYEDNLLPSKEIRKEIQDGHCFSIKVAGALRASLYHLNPIKPLIIEPHSYSGFSHEFLNQYVGKSLLPQDWLPLAKKENALRPLVSVLDVQKLGQDGYWTTTQEEAERFYQGFLQELKSHWHELPFIEGIPQSMNDVYGYGGGILTRLTQVIEQASYYANTDFESIKTFYEKNILTVEINRLLVQLSEFEDVSCITEEVYLQRCQIVGNAFMAGIKNMLNY</sequence>
<gene>
    <name evidence="1" type="ORF">GGC33_02515</name>
</gene>
<name>A0A844GRV0_9CHRO</name>
<accession>A0A844GRV0</accession>
<comment type="caution">
    <text evidence="1">The sequence shown here is derived from an EMBL/GenBank/DDBJ whole genome shotgun (WGS) entry which is preliminary data.</text>
</comment>
<evidence type="ECO:0000313" key="1">
    <source>
        <dbReference type="EMBL" id="MTF37801.1"/>
    </source>
</evidence>